<name>A0A2W2FEZ9_9ACTN</name>
<protein>
    <submittedName>
        <fullName evidence="2">Uncharacterized protein</fullName>
    </submittedName>
</protein>
<proteinExistence type="predicted"/>
<sequence>MYVRHLLAPALLGGAPAATYLSAEPIAASVYTMSAGRLGASLAAVLGLAGVVIGGLALARPASRVGTGSGRRGATMALLAGLIGMALGGLVVATSDSGIGTGNGRGGAYVALAVGLIAVVLGGLALARSRPTI</sequence>
<comment type="caution">
    <text evidence="2">The sequence shown here is derived from an EMBL/GenBank/DDBJ whole genome shotgun (WGS) entry which is preliminary data.</text>
</comment>
<dbReference type="InterPro" id="IPR045770">
    <property type="entry name" value="DUF6223"/>
</dbReference>
<keyword evidence="1" id="KW-0812">Transmembrane</keyword>
<keyword evidence="1" id="KW-0472">Membrane</keyword>
<dbReference type="AlphaFoldDB" id="A0A2W2FEZ9"/>
<organism evidence="2 3">
    <name type="scientific">Micromonospora craterilacus</name>
    <dbReference type="NCBI Taxonomy" id="1655439"/>
    <lineage>
        <taxon>Bacteria</taxon>
        <taxon>Bacillati</taxon>
        <taxon>Actinomycetota</taxon>
        <taxon>Actinomycetes</taxon>
        <taxon>Micromonosporales</taxon>
        <taxon>Micromonosporaceae</taxon>
        <taxon>Micromonospora</taxon>
    </lineage>
</organism>
<feature type="transmembrane region" description="Helical" evidence="1">
    <location>
        <begin position="106"/>
        <end position="127"/>
    </location>
</feature>
<keyword evidence="3" id="KW-1185">Reference proteome</keyword>
<dbReference type="Proteomes" id="UP000248924">
    <property type="component" value="Unassembled WGS sequence"/>
</dbReference>
<evidence type="ECO:0000313" key="2">
    <source>
        <dbReference type="EMBL" id="PZG24030.1"/>
    </source>
</evidence>
<reference evidence="2 3" key="1">
    <citation type="submission" date="2018-01" db="EMBL/GenBank/DDBJ databases">
        <title>Draft genome sequence of Jishengella sp. NA12.</title>
        <authorList>
            <person name="Sahin N."/>
            <person name="Ay H."/>
            <person name="Saygin H."/>
        </authorList>
    </citation>
    <scope>NUCLEOTIDE SEQUENCE [LARGE SCALE GENOMIC DNA]</scope>
    <source>
        <strain evidence="2 3">NA12</strain>
    </source>
</reference>
<dbReference type="EMBL" id="POTY01000004">
    <property type="protein sequence ID" value="PZG24030.1"/>
    <property type="molecule type" value="Genomic_DNA"/>
</dbReference>
<evidence type="ECO:0000256" key="1">
    <source>
        <dbReference type="SAM" id="Phobius"/>
    </source>
</evidence>
<feature type="transmembrane region" description="Helical" evidence="1">
    <location>
        <begin position="39"/>
        <end position="62"/>
    </location>
</feature>
<evidence type="ECO:0000313" key="3">
    <source>
        <dbReference type="Proteomes" id="UP000248924"/>
    </source>
</evidence>
<accession>A0A2W2FEZ9</accession>
<keyword evidence="1" id="KW-1133">Transmembrane helix</keyword>
<dbReference type="RefSeq" id="WP_111211902.1">
    <property type="nucleotide sequence ID" value="NZ_POTY01000004.1"/>
</dbReference>
<feature type="transmembrane region" description="Helical" evidence="1">
    <location>
        <begin position="74"/>
        <end position="94"/>
    </location>
</feature>
<dbReference type="Pfam" id="PF19733">
    <property type="entry name" value="DUF6223"/>
    <property type="match status" value="1"/>
</dbReference>
<gene>
    <name evidence="2" type="ORF">C1I95_01410</name>
</gene>